<dbReference type="Pfam" id="PF00857">
    <property type="entry name" value="Isochorismatase"/>
    <property type="match status" value="1"/>
</dbReference>
<dbReference type="CDD" id="cd00431">
    <property type="entry name" value="cysteine_hydrolases"/>
    <property type="match status" value="1"/>
</dbReference>
<dbReference type="GO" id="GO:0016787">
    <property type="term" value="F:hydrolase activity"/>
    <property type="evidence" value="ECO:0007669"/>
    <property type="project" value="UniProtKB-KW"/>
</dbReference>
<dbReference type="InterPro" id="IPR050272">
    <property type="entry name" value="Isochorismatase-like_hydrls"/>
</dbReference>
<name>A0ABT0D346_9HYPH</name>
<evidence type="ECO:0000313" key="4">
    <source>
        <dbReference type="Proteomes" id="UP001522662"/>
    </source>
</evidence>
<feature type="domain" description="Isochorismatase-like" evidence="2">
    <location>
        <begin position="40"/>
        <end position="184"/>
    </location>
</feature>
<protein>
    <submittedName>
        <fullName evidence="3">Cysteine hydrolase</fullName>
    </submittedName>
</protein>
<gene>
    <name evidence="3" type="ORF">MKJ03_15975</name>
</gene>
<proteinExistence type="predicted"/>
<dbReference type="PANTHER" id="PTHR43540:SF1">
    <property type="entry name" value="ISOCHORISMATASE HYDROLASE"/>
    <property type="match status" value="1"/>
</dbReference>
<comment type="caution">
    <text evidence="3">The sequence shown here is derived from an EMBL/GenBank/DDBJ whole genome shotgun (WGS) entry which is preliminary data.</text>
</comment>
<evidence type="ECO:0000256" key="1">
    <source>
        <dbReference type="ARBA" id="ARBA00022801"/>
    </source>
</evidence>
<dbReference type="InterPro" id="IPR000868">
    <property type="entry name" value="Isochorismatase-like_dom"/>
</dbReference>
<dbReference type="SUPFAM" id="SSF52499">
    <property type="entry name" value="Isochorismatase-like hydrolases"/>
    <property type="match status" value="1"/>
</dbReference>
<dbReference type="EMBL" id="JALAYX010000004">
    <property type="protein sequence ID" value="MCJ8239828.1"/>
    <property type="molecule type" value="Genomic_DNA"/>
</dbReference>
<dbReference type="PANTHER" id="PTHR43540">
    <property type="entry name" value="PEROXYUREIDOACRYLATE/UREIDOACRYLATE AMIDOHYDROLASE-RELATED"/>
    <property type="match status" value="1"/>
</dbReference>
<evidence type="ECO:0000259" key="2">
    <source>
        <dbReference type="Pfam" id="PF00857"/>
    </source>
</evidence>
<evidence type="ECO:0000313" key="3">
    <source>
        <dbReference type="EMBL" id="MCJ8239828.1"/>
    </source>
</evidence>
<keyword evidence="1 3" id="KW-0378">Hydrolase</keyword>
<keyword evidence="4" id="KW-1185">Reference proteome</keyword>
<dbReference type="Gene3D" id="3.40.50.850">
    <property type="entry name" value="Isochorismatase-like"/>
    <property type="match status" value="1"/>
</dbReference>
<dbReference type="Proteomes" id="UP001522662">
    <property type="component" value="Unassembled WGS sequence"/>
</dbReference>
<organism evidence="3 4">
    <name type="scientific">Peteryoungia algae</name>
    <dbReference type="NCBI Taxonomy" id="2919917"/>
    <lineage>
        <taxon>Bacteria</taxon>
        <taxon>Pseudomonadati</taxon>
        <taxon>Pseudomonadota</taxon>
        <taxon>Alphaproteobacteria</taxon>
        <taxon>Hyphomicrobiales</taxon>
        <taxon>Rhizobiaceae</taxon>
        <taxon>Peteryoungia</taxon>
    </lineage>
</organism>
<accession>A0ABT0D346</accession>
<dbReference type="InterPro" id="IPR036380">
    <property type="entry name" value="Isochorismatase-like_sf"/>
</dbReference>
<reference evidence="3 4" key="1">
    <citation type="submission" date="2022-03" db="EMBL/GenBank/DDBJ databases">
        <title>Rhizobium SSM4.3 sp. nov., isolated from Sediment (Gouqi Island).</title>
        <authorList>
            <person name="Chen G."/>
        </authorList>
    </citation>
    <scope>NUCLEOTIDE SEQUENCE [LARGE SCALE GENOMIC DNA]</scope>
    <source>
        <strain evidence="3 4">SSM4.3</strain>
    </source>
</reference>
<sequence length="208" mass="22329">MMPGYLLLLPALALLVWLADGIRRIGAVSHGTPIGKRPGTALLLIDLQAVFWDEGHYDEAAKAAAQSAILNAVSAAKAADSPVIAVRQEWSIPSTKVIAKLTMQGKAVEGTPGTQIAAPFEGLADHVLIKRVQDAFETGELDRLLERLDVGTLRIAGLDLSYCVARTALAALRRGYHVELITRASLCENQTAADRTRDMLSSKGVHLR</sequence>
<dbReference type="RefSeq" id="WP_245137295.1">
    <property type="nucleotide sequence ID" value="NZ_CP128477.1"/>
</dbReference>